<feature type="domain" description="Cadherin" evidence="17">
    <location>
        <begin position="68"/>
        <end position="148"/>
    </location>
</feature>
<keyword evidence="3 13" id="KW-0812">Transmembrane</keyword>
<feature type="chain" id="PRO_5021439718" evidence="16">
    <location>
        <begin position="22"/>
        <end position="771"/>
    </location>
</feature>
<dbReference type="GO" id="GO:0045296">
    <property type="term" value="F:cadherin binding"/>
    <property type="evidence" value="ECO:0007669"/>
    <property type="project" value="TreeGrafter"/>
</dbReference>
<dbReference type="GO" id="GO:0005509">
    <property type="term" value="F:calcium ion binding"/>
    <property type="evidence" value="ECO:0007669"/>
    <property type="project" value="UniProtKB-UniRule"/>
</dbReference>
<keyword evidence="6" id="KW-0677">Repeat</keyword>
<keyword evidence="9 15" id="KW-1133">Transmembrane helix</keyword>
<name>A0A4X2LVI3_VOMUR</name>
<evidence type="ECO:0000256" key="6">
    <source>
        <dbReference type="ARBA" id="ARBA00022737"/>
    </source>
</evidence>
<dbReference type="CDD" id="cd11304">
    <property type="entry name" value="Cadherin_repeat"/>
    <property type="match status" value="5"/>
</dbReference>
<dbReference type="InterPro" id="IPR020894">
    <property type="entry name" value="Cadherin_CS"/>
</dbReference>
<keyword evidence="11" id="KW-0325">Glycoprotein</keyword>
<reference evidence="19" key="1">
    <citation type="submission" date="2018-12" db="EMBL/GenBank/DDBJ databases">
        <authorList>
            <person name="Yazar S."/>
        </authorList>
    </citation>
    <scope>NUCLEOTIDE SEQUENCE [LARGE SCALE GENOMIC DNA]</scope>
</reference>
<evidence type="ECO:0000256" key="9">
    <source>
        <dbReference type="ARBA" id="ARBA00022989"/>
    </source>
</evidence>
<dbReference type="GO" id="GO:0000902">
    <property type="term" value="P:cell morphogenesis"/>
    <property type="evidence" value="ECO:0007669"/>
    <property type="project" value="TreeGrafter"/>
</dbReference>
<dbReference type="AlphaFoldDB" id="A0A4X2LVI3"/>
<dbReference type="STRING" id="29139.ENSVURP00010025525"/>
<dbReference type="GO" id="GO:0007043">
    <property type="term" value="P:cell-cell junction assembly"/>
    <property type="evidence" value="ECO:0007669"/>
    <property type="project" value="TreeGrafter"/>
</dbReference>
<dbReference type="InterPro" id="IPR027397">
    <property type="entry name" value="Catenin-bd_sf"/>
</dbReference>
<evidence type="ECO:0000256" key="10">
    <source>
        <dbReference type="ARBA" id="ARBA00023136"/>
    </source>
</evidence>
<dbReference type="GO" id="GO:0016477">
    <property type="term" value="P:cell migration"/>
    <property type="evidence" value="ECO:0007669"/>
    <property type="project" value="TreeGrafter"/>
</dbReference>
<dbReference type="RefSeq" id="XP_027708232.1">
    <property type="nucleotide sequence ID" value="XM_027852431.1"/>
</dbReference>
<protein>
    <submittedName>
        <fullName evidence="18">Cadherin 19</fullName>
    </submittedName>
</protein>
<dbReference type="FunFam" id="2.60.40.60:FF:000009">
    <property type="entry name" value="Cadherin 24"/>
    <property type="match status" value="1"/>
</dbReference>
<dbReference type="GeneTree" id="ENSGT00940000160137"/>
<evidence type="ECO:0000256" key="11">
    <source>
        <dbReference type="ARBA" id="ARBA00023180"/>
    </source>
</evidence>
<evidence type="ECO:0000256" key="15">
    <source>
        <dbReference type="SAM" id="Phobius"/>
    </source>
</evidence>
<dbReference type="GeneID" id="114036048"/>
<dbReference type="FunFam" id="2.60.40.60:FF:000017">
    <property type="entry name" value="Cadherin 24"/>
    <property type="match status" value="1"/>
</dbReference>
<dbReference type="Ensembl" id="ENSVURT00010029057.1">
    <property type="protein sequence ID" value="ENSVURP00010025525.1"/>
    <property type="gene ID" value="ENSVURG00010019532.1"/>
</dbReference>
<evidence type="ECO:0000256" key="13">
    <source>
        <dbReference type="RuleBase" id="RU003318"/>
    </source>
</evidence>
<keyword evidence="7 12" id="KW-0106">Calcium</keyword>
<evidence type="ECO:0000256" key="12">
    <source>
        <dbReference type="PROSITE-ProRule" id="PRU00043"/>
    </source>
</evidence>
<dbReference type="FunFam" id="4.10.900.10:FF:000001">
    <property type="entry name" value="Cadherin 2"/>
    <property type="match status" value="1"/>
</dbReference>
<evidence type="ECO:0000256" key="8">
    <source>
        <dbReference type="ARBA" id="ARBA00022889"/>
    </source>
</evidence>
<dbReference type="PRINTS" id="PR00205">
    <property type="entry name" value="CADHERIN"/>
</dbReference>
<dbReference type="GO" id="GO:0034332">
    <property type="term" value="P:adherens junction organization"/>
    <property type="evidence" value="ECO:0007669"/>
    <property type="project" value="TreeGrafter"/>
</dbReference>
<dbReference type="Gene3D" id="2.60.40.60">
    <property type="entry name" value="Cadherins"/>
    <property type="match status" value="5"/>
</dbReference>
<comment type="function">
    <text evidence="14">Cadherins are calcium-dependent cell adhesion proteins.</text>
</comment>
<dbReference type="Pfam" id="PF00028">
    <property type="entry name" value="Cadherin"/>
    <property type="match status" value="5"/>
</dbReference>
<dbReference type="GO" id="GO:0016339">
    <property type="term" value="P:calcium-dependent cell-cell adhesion via plasma membrane cell adhesion molecules"/>
    <property type="evidence" value="ECO:0007669"/>
    <property type="project" value="TreeGrafter"/>
</dbReference>
<evidence type="ECO:0000256" key="5">
    <source>
        <dbReference type="ARBA" id="ARBA00022729"/>
    </source>
</evidence>
<accession>A0A4X2LVI3</accession>
<dbReference type="CTD" id="28513"/>
<feature type="signal peptide" evidence="16">
    <location>
        <begin position="1"/>
        <end position="21"/>
    </location>
</feature>
<feature type="transmembrane region" description="Helical" evidence="15">
    <location>
        <begin position="596"/>
        <end position="617"/>
    </location>
</feature>
<dbReference type="Pfam" id="PF01049">
    <property type="entry name" value="CADH_Y-type_LIR"/>
    <property type="match status" value="1"/>
</dbReference>
<organism evidence="18 19">
    <name type="scientific">Vombatus ursinus</name>
    <name type="common">Common wombat</name>
    <dbReference type="NCBI Taxonomy" id="29139"/>
    <lineage>
        <taxon>Eukaryota</taxon>
        <taxon>Metazoa</taxon>
        <taxon>Chordata</taxon>
        <taxon>Craniata</taxon>
        <taxon>Vertebrata</taxon>
        <taxon>Euteleostomi</taxon>
        <taxon>Mammalia</taxon>
        <taxon>Metatheria</taxon>
        <taxon>Diprotodontia</taxon>
        <taxon>Vombatidae</taxon>
        <taxon>Vombatus</taxon>
    </lineage>
</organism>
<dbReference type="InterPro" id="IPR002126">
    <property type="entry name" value="Cadherin-like_dom"/>
</dbReference>
<dbReference type="GO" id="GO:0044331">
    <property type="term" value="P:cell-cell adhesion mediated by cadherin"/>
    <property type="evidence" value="ECO:0007669"/>
    <property type="project" value="TreeGrafter"/>
</dbReference>
<evidence type="ECO:0000256" key="7">
    <source>
        <dbReference type="ARBA" id="ARBA00022837"/>
    </source>
</evidence>
<keyword evidence="10 15" id="KW-0472">Membrane</keyword>
<dbReference type="GO" id="GO:0007156">
    <property type="term" value="P:homophilic cell adhesion via plasma membrane adhesion molecules"/>
    <property type="evidence" value="ECO:0007669"/>
    <property type="project" value="InterPro"/>
</dbReference>
<dbReference type="OMA" id="NAAMDYF"/>
<feature type="domain" description="Cadherin" evidence="17">
    <location>
        <begin position="370"/>
        <end position="469"/>
    </location>
</feature>
<dbReference type="OrthoDB" id="6252479at2759"/>
<evidence type="ECO:0000256" key="2">
    <source>
        <dbReference type="ARBA" id="ARBA00022475"/>
    </source>
</evidence>
<evidence type="ECO:0000256" key="14">
    <source>
        <dbReference type="RuleBase" id="RU004357"/>
    </source>
</evidence>
<feature type="domain" description="Cadherin" evidence="17">
    <location>
        <begin position="257"/>
        <end position="369"/>
    </location>
</feature>
<dbReference type="InterPro" id="IPR015919">
    <property type="entry name" value="Cadherin-like_sf"/>
</dbReference>
<evidence type="ECO:0000256" key="1">
    <source>
        <dbReference type="ARBA" id="ARBA00004251"/>
    </source>
</evidence>
<dbReference type="SUPFAM" id="SSF49313">
    <property type="entry name" value="Cadherin-like"/>
    <property type="match status" value="5"/>
</dbReference>
<comment type="subcellular location">
    <subcellularLocation>
        <location evidence="1 13">Cell membrane</location>
        <topology evidence="1 13">Single-pass type I membrane protein</topology>
    </subcellularLocation>
</comment>
<evidence type="ECO:0000256" key="4">
    <source>
        <dbReference type="ARBA" id="ARBA00022723"/>
    </source>
</evidence>
<dbReference type="FunFam" id="2.60.40.60:FF:000014">
    <property type="entry name" value="Cadherin 8"/>
    <property type="match status" value="1"/>
</dbReference>
<gene>
    <name evidence="18" type="primary">CDH19</name>
</gene>
<keyword evidence="19" id="KW-1185">Reference proteome</keyword>
<dbReference type="SMART" id="SM00112">
    <property type="entry name" value="CA"/>
    <property type="match status" value="5"/>
</dbReference>
<reference evidence="18" key="2">
    <citation type="submission" date="2025-08" db="UniProtKB">
        <authorList>
            <consortium name="Ensembl"/>
        </authorList>
    </citation>
    <scope>IDENTIFICATION</scope>
</reference>
<dbReference type="PROSITE" id="PS00232">
    <property type="entry name" value="CADHERIN_1"/>
    <property type="match status" value="1"/>
</dbReference>
<sequence length="771" mass="86264">MNCYVSLQFLLGLAQLYPCHTDMTNSKMHEMNQSLRSHLRAKRSWVWNRFFVQEELTVTEQHVGRLKSNLDEGDESLLYLLSGDGAGSIFTINNRTGDITAIKKLDREEKAYYKLRAQVINIYTGKPVEPESEFVIKVLDINDNKPEFLDGPYETTIPEMSPEGTSVIQVTATDNDDPSHGNNARLIYTILRGRPYFSVEPTTGILRISSQMDREAKDQYLVVVQATDMLGLPGGLSGTTTVTINLSDVNDNRPIFQLGLYHMNVSESAPVGTSIGIIMAEDSDIGENAKMNYSIEDGSYIFDIITNNETQEGIVVLKKKLDYEVQRQYSIRAKVTNSFIDKNFPKDENSGQTTVIKIRVEDADEPPIFSHLEYPMEIAEESPYGSYVGTVFARDPDITNSPIRYSIVGCSLFSIDDNGTIITTEPLDREIAIWHNITVIATEKNNSQQVSEAHVHVQVLNVNDHAPEFFQYYETYVCEKANAGELIQIISAVDRDASAEDHLFYFNLSTEATTNLSFTVRNNQDNTAGILTTRSGFSRQEQPVFYLPILIADNGIPPLTSTNTLTIHACDCDERGGTQSCTYGALTFSMGFSTEGLIAILACMLIILVFVFMILGLKQRQKQDLFLEKGEEFRENIVRYDDEGGGEEDTEAFDIAALRARTVIRARKTRKNITTEIRSLYRQSLQVGPDSAVFKEFILAKLEEANTDPCAPPFDSLQTYAFEGTGSLAGSLSSLESSISDPDQNFDYLTELGPRFKKLASIYGSRFHAKN</sequence>
<evidence type="ECO:0000313" key="18">
    <source>
        <dbReference type="Ensembl" id="ENSVURP00010025525.1"/>
    </source>
</evidence>
<keyword evidence="4" id="KW-0479">Metal-binding</keyword>
<dbReference type="FunFam" id="2.60.40.60:FF:000012">
    <property type="entry name" value="Cadherin 24"/>
    <property type="match status" value="1"/>
</dbReference>
<evidence type="ECO:0000259" key="17">
    <source>
        <dbReference type="PROSITE" id="PS50268"/>
    </source>
</evidence>
<keyword evidence="5 16" id="KW-0732">Signal</keyword>
<dbReference type="Gene3D" id="4.10.900.10">
    <property type="entry name" value="TCF3-CBD (Catenin binding domain)"/>
    <property type="match status" value="1"/>
</dbReference>
<dbReference type="GO" id="GO:0008013">
    <property type="term" value="F:beta-catenin binding"/>
    <property type="evidence" value="ECO:0007669"/>
    <property type="project" value="TreeGrafter"/>
</dbReference>
<evidence type="ECO:0000256" key="16">
    <source>
        <dbReference type="SAM" id="SignalP"/>
    </source>
</evidence>
<dbReference type="GO" id="GO:0005912">
    <property type="term" value="C:adherens junction"/>
    <property type="evidence" value="ECO:0007669"/>
    <property type="project" value="TreeGrafter"/>
</dbReference>
<dbReference type="Proteomes" id="UP000314987">
    <property type="component" value="Unassembled WGS sequence"/>
</dbReference>
<dbReference type="PANTHER" id="PTHR24027:SF323">
    <property type="entry name" value="CADHERIN-19"/>
    <property type="match status" value="1"/>
</dbReference>
<evidence type="ECO:0000256" key="3">
    <source>
        <dbReference type="ARBA" id="ARBA00022692"/>
    </source>
</evidence>
<feature type="domain" description="Cadherin" evidence="17">
    <location>
        <begin position="149"/>
        <end position="256"/>
    </location>
</feature>
<feature type="domain" description="Cadherin" evidence="17">
    <location>
        <begin position="469"/>
        <end position="588"/>
    </location>
</feature>
<dbReference type="InterPro" id="IPR000233">
    <property type="entry name" value="Cadherin_Y-type_LIR"/>
</dbReference>
<evidence type="ECO:0000313" key="19">
    <source>
        <dbReference type="Proteomes" id="UP000314987"/>
    </source>
</evidence>
<dbReference type="PANTHER" id="PTHR24027">
    <property type="entry name" value="CADHERIN-23"/>
    <property type="match status" value="1"/>
</dbReference>
<dbReference type="GO" id="GO:0016342">
    <property type="term" value="C:catenin complex"/>
    <property type="evidence" value="ECO:0007669"/>
    <property type="project" value="TreeGrafter"/>
</dbReference>
<keyword evidence="8 13" id="KW-0130">Cell adhesion</keyword>
<dbReference type="InterPro" id="IPR039808">
    <property type="entry name" value="Cadherin"/>
</dbReference>
<dbReference type="PROSITE" id="PS50268">
    <property type="entry name" value="CADHERIN_2"/>
    <property type="match status" value="5"/>
</dbReference>
<keyword evidence="2" id="KW-1003">Cell membrane</keyword>
<dbReference type="FunFam" id="2.60.40.60:FF:000008">
    <property type="entry name" value="Cadherin 24"/>
    <property type="match status" value="1"/>
</dbReference>
<reference evidence="18" key="3">
    <citation type="submission" date="2025-09" db="UniProtKB">
        <authorList>
            <consortium name="Ensembl"/>
        </authorList>
    </citation>
    <scope>IDENTIFICATION</scope>
</reference>
<proteinExistence type="predicted"/>